<organism evidence="1 2">
    <name type="scientific">Trichonephila inaurata madagascariensis</name>
    <dbReference type="NCBI Taxonomy" id="2747483"/>
    <lineage>
        <taxon>Eukaryota</taxon>
        <taxon>Metazoa</taxon>
        <taxon>Ecdysozoa</taxon>
        <taxon>Arthropoda</taxon>
        <taxon>Chelicerata</taxon>
        <taxon>Arachnida</taxon>
        <taxon>Araneae</taxon>
        <taxon>Araneomorphae</taxon>
        <taxon>Entelegynae</taxon>
        <taxon>Araneoidea</taxon>
        <taxon>Nephilidae</taxon>
        <taxon>Trichonephila</taxon>
        <taxon>Trichonephila inaurata</taxon>
    </lineage>
</organism>
<gene>
    <name evidence="1" type="ORF">TNIN_418051</name>
</gene>
<sequence>MKQEAAKGKGAFLQAMWTLHAKSKLYRLAYKSWKRYGPQILTTWTQLDQAVLNGCYGEKWSDTVFQVPDSCPIRVRCTGQKGRIVVMYFTCVVFRNTWTCVSNTYPFCRAPILLRAP</sequence>
<comment type="caution">
    <text evidence="1">The sequence shown here is derived from an EMBL/GenBank/DDBJ whole genome shotgun (WGS) entry which is preliminary data.</text>
</comment>
<accession>A0A8X6Y6V8</accession>
<keyword evidence="2" id="KW-1185">Reference proteome</keyword>
<proteinExistence type="predicted"/>
<dbReference type="Proteomes" id="UP000886998">
    <property type="component" value="Unassembled WGS sequence"/>
</dbReference>
<dbReference type="AlphaFoldDB" id="A0A8X6Y6V8"/>
<dbReference type="EMBL" id="BMAV01016449">
    <property type="protein sequence ID" value="GFY67196.1"/>
    <property type="molecule type" value="Genomic_DNA"/>
</dbReference>
<protein>
    <submittedName>
        <fullName evidence="1">Uncharacterized protein</fullName>
    </submittedName>
</protein>
<name>A0A8X6Y6V8_9ARAC</name>
<reference evidence="1" key="1">
    <citation type="submission" date="2020-08" db="EMBL/GenBank/DDBJ databases">
        <title>Multicomponent nature underlies the extraordinary mechanical properties of spider dragline silk.</title>
        <authorList>
            <person name="Kono N."/>
            <person name="Nakamura H."/>
            <person name="Mori M."/>
            <person name="Yoshida Y."/>
            <person name="Ohtoshi R."/>
            <person name="Malay A.D."/>
            <person name="Moran D.A.P."/>
            <person name="Tomita M."/>
            <person name="Numata K."/>
            <person name="Arakawa K."/>
        </authorList>
    </citation>
    <scope>NUCLEOTIDE SEQUENCE</scope>
</reference>
<evidence type="ECO:0000313" key="1">
    <source>
        <dbReference type="EMBL" id="GFY67196.1"/>
    </source>
</evidence>
<evidence type="ECO:0000313" key="2">
    <source>
        <dbReference type="Proteomes" id="UP000886998"/>
    </source>
</evidence>
<dbReference type="OrthoDB" id="21204at2759"/>